<evidence type="ECO:0000313" key="2">
    <source>
        <dbReference type="EMBL" id="UXH76377.1"/>
    </source>
</evidence>
<feature type="compositionally biased region" description="Low complexity" evidence="1">
    <location>
        <begin position="173"/>
        <end position="206"/>
    </location>
</feature>
<evidence type="ECO:0000313" key="3">
    <source>
        <dbReference type="Proteomes" id="UP001064933"/>
    </source>
</evidence>
<organism evidence="2 3">
    <name type="scientific">Roseateles amylovorans</name>
    <dbReference type="NCBI Taxonomy" id="2978473"/>
    <lineage>
        <taxon>Bacteria</taxon>
        <taxon>Pseudomonadati</taxon>
        <taxon>Pseudomonadota</taxon>
        <taxon>Betaproteobacteria</taxon>
        <taxon>Burkholderiales</taxon>
        <taxon>Sphaerotilaceae</taxon>
        <taxon>Roseateles</taxon>
    </lineage>
</organism>
<evidence type="ECO:0008006" key="4">
    <source>
        <dbReference type="Google" id="ProtNLM"/>
    </source>
</evidence>
<feature type="region of interest" description="Disordered" evidence="1">
    <location>
        <begin position="79"/>
        <end position="212"/>
    </location>
</feature>
<protein>
    <recommendedName>
        <fullName evidence="4">Peptidase C39 domain-containing protein</fullName>
    </recommendedName>
</protein>
<keyword evidence="3" id="KW-1185">Reference proteome</keyword>
<dbReference type="Proteomes" id="UP001064933">
    <property type="component" value="Chromosome"/>
</dbReference>
<name>A0ABY6ATN0_9BURK</name>
<reference evidence="2" key="1">
    <citation type="submission" date="2022-10" db="EMBL/GenBank/DDBJ databases">
        <title>Characterization and whole genome sequencing of a new Roseateles species, isolated from fresh water.</title>
        <authorList>
            <person name="Guliayeva D.Y."/>
            <person name="Akhremchuk A.E."/>
            <person name="Sikolenko M.A."/>
            <person name="Valentovich L.N."/>
            <person name="Sidarenka A.V."/>
        </authorList>
    </citation>
    <scope>NUCLEOTIDE SEQUENCE</scope>
    <source>
        <strain evidence="2">BIM B-1768</strain>
    </source>
</reference>
<sequence>MAGSSMFCAAAVGRGEVKTGTRVGEASCDTFRREAGGARRTAVHRFASAGGLGLAWRHHVAGQTSSQLRRSSYRCRNTQAIDPMKISSSTKESGLHPSGGASSATPSATHTPARTSASGEGPLGQLKARDASPSQSSASRVRAELPGSNVAFGARHHSHHSSSRHGSSHTHHSQQPQYSQPQYSQPQYSQPQYAQPQYAQQPAAAQTTPFHAGTQNDCSLHTIAAMTGWSERQVVQSLGLTQQQVQHISAYGMQPQDFTAALTHLNGNNGSVHHRQGSPSSLAASLPHLQDGGQFALGIERNNGIGHLVTAQRAGDQLVVTDRQSGQRMTFSSQQELQNYLAQSGTSRVHTWYNQ</sequence>
<feature type="compositionally biased region" description="Basic residues" evidence="1">
    <location>
        <begin position="154"/>
        <end position="172"/>
    </location>
</feature>
<dbReference type="EMBL" id="CP104562">
    <property type="protein sequence ID" value="UXH76377.1"/>
    <property type="molecule type" value="Genomic_DNA"/>
</dbReference>
<feature type="compositionally biased region" description="Polar residues" evidence="1">
    <location>
        <begin position="79"/>
        <end position="92"/>
    </location>
</feature>
<gene>
    <name evidence="2" type="ORF">N4261_15055</name>
</gene>
<accession>A0ABY6ATN0</accession>
<dbReference type="RefSeq" id="WP_261756108.1">
    <property type="nucleotide sequence ID" value="NZ_CP104562.2"/>
</dbReference>
<proteinExistence type="predicted"/>
<evidence type="ECO:0000256" key="1">
    <source>
        <dbReference type="SAM" id="MobiDB-lite"/>
    </source>
</evidence>
<feature type="compositionally biased region" description="Low complexity" evidence="1">
    <location>
        <begin position="96"/>
        <end position="118"/>
    </location>
</feature>